<dbReference type="SUPFAM" id="SSF141868">
    <property type="entry name" value="EAL domain-like"/>
    <property type="match status" value="1"/>
</dbReference>
<sequence length="559" mass="60833">MPALSRSDDYAERSDREDAELALSVLDNIPCALAVFDRGGRLTMTNHAFDRSFPHNCERIRLEASALLASGESRSFEADDGRTFVLERKSLPDGWLVIAQDTSERMAEIAKAAKVARTDPITGLGNGLAMREALTAELSSSAVASGEQNFGTAAVIAIDLERFKAINESLGQSFGDALLSLLAQRLQSALGEDDLAARLGGDEFVVLQRKVAQPASAHRLAKRLVDLLGRSYLINGHLIDIDVSIGIALLPADGSSADDVLKNAHLALRRSRTTGSRSYCFFEPEMDRQMKARRELETDLRRALGLRQFSLVYQPQRDLASGRTSGFEALLRWNHPTRGPVSPSEFIPIAEELRLIVPIGEWVLRTACHEAAGWQEPLTVAVNVSAIQIGMPNFADTLKQALHSSGLPASRLELEITESALIADHPAALETLHLARKMGVRVSMDDFGTGYSSLSYLRSFPFDKIKIDQSFVRADPHDSNCTAIVSAIAALGRSLGMMTLAEGVESQEQWRRIMASGCTAAQGFLVSYPLPPESIGDFLAEEAKRNCTMRADRPEGSAG</sequence>
<dbReference type="OrthoDB" id="9814202at2"/>
<dbReference type="Proteomes" id="UP000199347">
    <property type="component" value="Unassembled WGS sequence"/>
</dbReference>
<feature type="domain" description="EAL" evidence="1">
    <location>
        <begin position="293"/>
        <end position="543"/>
    </location>
</feature>
<dbReference type="SMART" id="SM00052">
    <property type="entry name" value="EAL"/>
    <property type="match status" value="1"/>
</dbReference>
<keyword evidence="4" id="KW-1185">Reference proteome</keyword>
<evidence type="ECO:0000259" key="2">
    <source>
        <dbReference type="PROSITE" id="PS50887"/>
    </source>
</evidence>
<dbReference type="InterPro" id="IPR052155">
    <property type="entry name" value="Biofilm_reg_signaling"/>
</dbReference>
<dbReference type="InterPro" id="IPR029787">
    <property type="entry name" value="Nucleotide_cyclase"/>
</dbReference>
<dbReference type="STRING" id="1120955.SAMN03080610_01404"/>
<dbReference type="InterPro" id="IPR035919">
    <property type="entry name" value="EAL_sf"/>
</dbReference>
<dbReference type="PANTHER" id="PTHR44757:SF2">
    <property type="entry name" value="BIOFILM ARCHITECTURE MAINTENANCE PROTEIN MBAA"/>
    <property type="match status" value="1"/>
</dbReference>
<evidence type="ECO:0000313" key="4">
    <source>
        <dbReference type="Proteomes" id="UP000199347"/>
    </source>
</evidence>
<dbReference type="EMBL" id="FMVW01000002">
    <property type="protein sequence ID" value="SCZ31712.1"/>
    <property type="molecule type" value="Genomic_DNA"/>
</dbReference>
<evidence type="ECO:0000259" key="1">
    <source>
        <dbReference type="PROSITE" id="PS50883"/>
    </source>
</evidence>
<dbReference type="PROSITE" id="PS50883">
    <property type="entry name" value="EAL"/>
    <property type="match status" value="1"/>
</dbReference>
<dbReference type="InterPro" id="IPR043128">
    <property type="entry name" value="Rev_trsase/Diguanyl_cyclase"/>
</dbReference>
<gene>
    <name evidence="3" type="ORF">SAMN03080610_01404</name>
</gene>
<dbReference type="Gene3D" id="3.20.20.450">
    <property type="entry name" value="EAL domain"/>
    <property type="match status" value="1"/>
</dbReference>
<dbReference type="Gene3D" id="3.30.70.270">
    <property type="match status" value="1"/>
</dbReference>
<dbReference type="InterPro" id="IPR000160">
    <property type="entry name" value="GGDEF_dom"/>
</dbReference>
<dbReference type="CDD" id="cd01949">
    <property type="entry name" value="GGDEF"/>
    <property type="match status" value="1"/>
</dbReference>
<name>A0A1G5N2Z0_AFIMA</name>
<dbReference type="Pfam" id="PF00990">
    <property type="entry name" value="GGDEF"/>
    <property type="match status" value="1"/>
</dbReference>
<organism evidence="3 4">
    <name type="scientific">Afifella marina DSM 2698</name>
    <dbReference type="NCBI Taxonomy" id="1120955"/>
    <lineage>
        <taxon>Bacteria</taxon>
        <taxon>Pseudomonadati</taxon>
        <taxon>Pseudomonadota</taxon>
        <taxon>Alphaproteobacteria</taxon>
        <taxon>Hyphomicrobiales</taxon>
        <taxon>Afifellaceae</taxon>
        <taxon>Afifella</taxon>
    </lineage>
</organism>
<accession>A0A1G5N2Z0</accession>
<reference evidence="3 4" key="1">
    <citation type="submission" date="2016-10" db="EMBL/GenBank/DDBJ databases">
        <authorList>
            <person name="de Groot N.N."/>
        </authorList>
    </citation>
    <scope>NUCLEOTIDE SEQUENCE [LARGE SCALE GENOMIC DNA]</scope>
    <source>
        <strain evidence="3 4">DSM 2698</strain>
    </source>
</reference>
<dbReference type="PROSITE" id="PS50887">
    <property type="entry name" value="GGDEF"/>
    <property type="match status" value="1"/>
</dbReference>
<dbReference type="Pfam" id="PF00563">
    <property type="entry name" value="EAL"/>
    <property type="match status" value="1"/>
</dbReference>
<proteinExistence type="predicted"/>
<dbReference type="CDD" id="cd01948">
    <property type="entry name" value="EAL"/>
    <property type="match status" value="1"/>
</dbReference>
<dbReference type="SMART" id="SM00267">
    <property type="entry name" value="GGDEF"/>
    <property type="match status" value="1"/>
</dbReference>
<dbReference type="AlphaFoldDB" id="A0A1G5N2Z0"/>
<evidence type="ECO:0000313" key="3">
    <source>
        <dbReference type="EMBL" id="SCZ31712.1"/>
    </source>
</evidence>
<dbReference type="InterPro" id="IPR001633">
    <property type="entry name" value="EAL_dom"/>
</dbReference>
<dbReference type="RefSeq" id="WP_092810944.1">
    <property type="nucleotide sequence ID" value="NZ_FMVW01000002.1"/>
</dbReference>
<feature type="domain" description="GGDEF" evidence="2">
    <location>
        <begin position="151"/>
        <end position="284"/>
    </location>
</feature>
<dbReference type="PANTHER" id="PTHR44757">
    <property type="entry name" value="DIGUANYLATE CYCLASE DGCP"/>
    <property type="match status" value="1"/>
</dbReference>
<protein>
    <submittedName>
        <fullName evidence="3">Diguanylate cyclase/phosphodiesterase</fullName>
    </submittedName>
</protein>
<dbReference type="SUPFAM" id="SSF55073">
    <property type="entry name" value="Nucleotide cyclase"/>
    <property type="match status" value="1"/>
</dbReference>
<dbReference type="NCBIfam" id="TIGR00254">
    <property type="entry name" value="GGDEF"/>
    <property type="match status" value="1"/>
</dbReference>